<evidence type="ECO:0000313" key="4">
    <source>
        <dbReference type="EMBL" id="CAB4221861.1"/>
    </source>
</evidence>
<dbReference type="EMBL" id="LR797152">
    <property type="protein sequence ID" value="CAB4189576.1"/>
    <property type="molecule type" value="Genomic_DNA"/>
</dbReference>
<feature type="region of interest" description="Disordered" evidence="1">
    <location>
        <begin position="294"/>
        <end position="318"/>
    </location>
</feature>
<reference evidence="2" key="1">
    <citation type="submission" date="2020-05" db="EMBL/GenBank/DDBJ databases">
        <authorList>
            <person name="Chiriac C."/>
            <person name="Salcher M."/>
            <person name="Ghai R."/>
            <person name="Kavagutti S V."/>
        </authorList>
    </citation>
    <scope>NUCLEOTIDE SEQUENCE</scope>
</reference>
<evidence type="ECO:0000313" key="3">
    <source>
        <dbReference type="EMBL" id="CAB4189576.1"/>
    </source>
</evidence>
<evidence type="ECO:0000256" key="1">
    <source>
        <dbReference type="SAM" id="MobiDB-lite"/>
    </source>
</evidence>
<organism evidence="2">
    <name type="scientific">uncultured Caudovirales phage</name>
    <dbReference type="NCBI Taxonomy" id="2100421"/>
    <lineage>
        <taxon>Viruses</taxon>
        <taxon>Duplodnaviria</taxon>
        <taxon>Heunggongvirae</taxon>
        <taxon>Uroviricota</taxon>
        <taxon>Caudoviricetes</taxon>
        <taxon>Peduoviridae</taxon>
        <taxon>Maltschvirus</taxon>
        <taxon>Maltschvirus maltsch</taxon>
    </lineage>
</organism>
<protein>
    <submittedName>
        <fullName evidence="2">Uncharacterized protein</fullName>
    </submittedName>
</protein>
<dbReference type="EMBL" id="LR796996">
    <property type="protein sequence ID" value="CAB4180547.1"/>
    <property type="molecule type" value="Genomic_DNA"/>
</dbReference>
<name>A0A6J5QDV1_9CAUD</name>
<accession>A0A6J5QDV1</accession>
<sequence>MPSTVYFLATGCSFGNIVVKNYDAVLLPITSIKSKADLALVRGWIANGVRVLLDSGVFELCSAHARDNGIQLTEALGLPPEQVDGFAGLLDHYTKVGKELSGEAFALVEIDLGGKVRKRETRASLEAMGLKIAPVFHPILDGWEYLDELAATHPIIMCGNMVDANRVERCGALSRLLKWKQSHPGTWLHLLGVTPSPMSVAFPIDSCDSSSWGSAFRWFSGWQEFALCASVGRFGRDMAYTLGSVTACEKTVGVLSIQQKCQAMGLSHYYEQIDELDAGVGDAGVRGVAPVARRSRKARVSEKPPSAPVQGSDRVGSR</sequence>
<dbReference type="EMBL" id="LR797505">
    <property type="protein sequence ID" value="CAB4221861.1"/>
    <property type="molecule type" value="Genomic_DNA"/>
</dbReference>
<evidence type="ECO:0000313" key="2">
    <source>
        <dbReference type="EMBL" id="CAB4180547.1"/>
    </source>
</evidence>
<proteinExistence type="predicted"/>
<gene>
    <name evidence="2" type="ORF">UFOVP1045_48</name>
    <name evidence="3" type="ORF">UFOVP1194_2</name>
    <name evidence="4" type="ORF">UFOVP1641_98</name>
</gene>